<evidence type="ECO:0000313" key="2">
    <source>
        <dbReference type="EMBL" id="GBG76697.1"/>
    </source>
</evidence>
<evidence type="ECO:0000256" key="1">
    <source>
        <dbReference type="SAM" id="MobiDB-lite"/>
    </source>
</evidence>
<protein>
    <submittedName>
        <fullName evidence="2">Uncharacterized protein</fullName>
    </submittedName>
</protein>
<name>A0A388L317_CHABU</name>
<feature type="compositionally biased region" description="Basic and acidic residues" evidence="1">
    <location>
        <begin position="54"/>
        <end position="72"/>
    </location>
</feature>
<feature type="region of interest" description="Disordered" evidence="1">
    <location>
        <begin position="1"/>
        <end position="21"/>
    </location>
</feature>
<evidence type="ECO:0000313" key="3">
    <source>
        <dbReference type="Proteomes" id="UP000265515"/>
    </source>
</evidence>
<keyword evidence="3" id="KW-1185">Reference proteome</keyword>
<feature type="region of interest" description="Disordered" evidence="1">
    <location>
        <begin position="142"/>
        <end position="166"/>
    </location>
</feature>
<dbReference type="Proteomes" id="UP000265515">
    <property type="component" value="Unassembled WGS sequence"/>
</dbReference>
<sequence length="166" mass="19577">MVDTRSGKSTMPYGKAQEEQVAAIRRERREKKELLRQAKMKMIAEEQAAKKKLEEEMKRLQQEEERMRVAKEEEVEEEEQPEEEPLKRRRLGEGAESSGTKEDDRWVERRISEWVANLSMGEYEEAMLYIPQEEKEAAIREIEATSDPLERQAIENEKRGWTGSYA</sequence>
<comment type="caution">
    <text evidence="2">The sequence shown here is derived from an EMBL/GenBank/DDBJ whole genome shotgun (WGS) entry which is preliminary data.</text>
</comment>
<feature type="compositionally biased region" description="Acidic residues" evidence="1">
    <location>
        <begin position="73"/>
        <end position="83"/>
    </location>
</feature>
<reference evidence="2 3" key="1">
    <citation type="journal article" date="2018" name="Cell">
        <title>The Chara Genome: Secondary Complexity and Implications for Plant Terrestrialization.</title>
        <authorList>
            <person name="Nishiyama T."/>
            <person name="Sakayama H."/>
            <person name="Vries J.D."/>
            <person name="Buschmann H."/>
            <person name="Saint-Marcoux D."/>
            <person name="Ullrich K.K."/>
            <person name="Haas F.B."/>
            <person name="Vanderstraeten L."/>
            <person name="Becker D."/>
            <person name="Lang D."/>
            <person name="Vosolsobe S."/>
            <person name="Rombauts S."/>
            <person name="Wilhelmsson P.K.I."/>
            <person name="Janitza P."/>
            <person name="Kern R."/>
            <person name="Heyl A."/>
            <person name="Rumpler F."/>
            <person name="Villalobos L.I.A.C."/>
            <person name="Clay J.M."/>
            <person name="Skokan R."/>
            <person name="Toyoda A."/>
            <person name="Suzuki Y."/>
            <person name="Kagoshima H."/>
            <person name="Schijlen E."/>
            <person name="Tajeshwar N."/>
            <person name="Catarino B."/>
            <person name="Hetherington A.J."/>
            <person name="Saltykova A."/>
            <person name="Bonnot C."/>
            <person name="Breuninger H."/>
            <person name="Symeonidi A."/>
            <person name="Radhakrishnan G.V."/>
            <person name="Van Nieuwerburgh F."/>
            <person name="Deforce D."/>
            <person name="Chang C."/>
            <person name="Karol K.G."/>
            <person name="Hedrich R."/>
            <person name="Ulvskov P."/>
            <person name="Glockner G."/>
            <person name="Delwiche C.F."/>
            <person name="Petrasek J."/>
            <person name="Van de Peer Y."/>
            <person name="Friml J."/>
            <person name="Beilby M."/>
            <person name="Dolan L."/>
            <person name="Kohara Y."/>
            <person name="Sugano S."/>
            <person name="Fujiyama A."/>
            <person name="Delaux P.-M."/>
            <person name="Quint M."/>
            <person name="TheiBen G."/>
            <person name="Hagemann M."/>
            <person name="Harholt J."/>
            <person name="Dunand C."/>
            <person name="Zachgo S."/>
            <person name="Langdale J."/>
            <person name="Maumus F."/>
            <person name="Straeten D.V.D."/>
            <person name="Gould S.B."/>
            <person name="Rensing S.A."/>
        </authorList>
    </citation>
    <scope>NUCLEOTIDE SEQUENCE [LARGE SCALE GENOMIC DNA]</scope>
    <source>
        <strain evidence="2 3">S276</strain>
    </source>
</reference>
<feature type="compositionally biased region" description="Basic and acidic residues" evidence="1">
    <location>
        <begin position="142"/>
        <end position="160"/>
    </location>
</feature>
<accession>A0A388L317</accession>
<feature type="region of interest" description="Disordered" evidence="1">
    <location>
        <begin position="54"/>
        <end position="106"/>
    </location>
</feature>
<proteinExistence type="predicted"/>
<gene>
    <name evidence="2" type="ORF">CBR_g22915</name>
</gene>
<organism evidence="2 3">
    <name type="scientific">Chara braunii</name>
    <name type="common">Braun's stonewort</name>
    <dbReference type="NCBI Taxonomy" id="69332"/>
    <lineage>
        <taxon>Eukaryota</taxon>
        <taxon>Viridiplantae</taxon>
        <taxon>Streptophyta</taxon>
        <taxon>Charophyceae</taxon>
        <taxon>Charales</taxon>
        <taxon>Characeae</taxon>
        <taxon>Chara</taxon>
    </lineage>
</organism>
<dbReference type="Gramene" id="GBG76697">
    <property type="protein sequence ID" value="GBG76697"/>
    <property type="gene ID" value="CBR_g22915"/>
</dbReference>
<dbReference type="EMBL" id="BFEA01000251">
    <property type="protein sequence ID" value="GBG76697.1"/>
    <property type="molecule type" value="Genomic_DNA"/>
</dbReference>
<dbReference type="AlphaFoldDB" id="A0A388L317"/>